<dbReference type="AlphaFoldDB" id="A0A6G0YGF7"/>
<comment type="caution">
    <text evidence="1">The sequence shown here is derived from an EMBL/GenBank/DDBJ whole genome shotgun (WGS) entry which is preliminary data.</text>
</comment>
<organism evidence="1 2">
    <name type="scientific">Aphis craccivora</name>
    <name type="common">Cowpea aphid</name>
    <dbReference type="NCBI Taxonomy" id="307492"/>
    <lineage>
        <taxon>Eukaryota</taxon>
        <taxon>Metazoa</taxon>
        <taxon>Ecdysozoa</taxon>
        <taxon>Arthropoda</taxon>
        <taxon>Hexapoda</taxon>
        <taxon>Insecta</taxon>
        <taxon>Pterygota</taxon>
        <taxon>Neoptera</taxon>
        <taxon>Paraneoptera</taxon>
        <taxon>Hemiptera</taxon>
        <taxon>Sternorrhyncha</taxon>
        <taxon>Aphidomorpha</taxon>
        <taxon>Aphidoidea</taxon>
        <taxon>Aphididae</taxon>
        <taxon>Aphidini</taxon>
        <taxon>Aphis</taxon>
        <taxon>Aphis</taxon>
    </lineage>
</organism>
<accession>A0A6G0YGF7</accession>
<sequence length="143" mass="16278">MSHSYYMLGLREICFGGRGLQPLNSPHLDSTYYTIYSFLFILQEDNGPPLNIFEKMIASSEYGNCIGLPSLSTYTCPEPYKLIIVCIVKSHVVLTSFLELKKDSERSDECIDFIMLCVFFFVSVYMRKCRNNASISNYGGGFL</sequence>
<proteinExistence type="predicted"/>
<name>A0A6G0YGF7_APHCR</name>
<gene>
    <name evidence="1" type="ORF">FWK35_00016244</name>
</gene>
<keyword evidence="2" id="KW-1185">Reference proteome</keyword>
<dbReference type="EMBL" id="VUJU01004207">
    <property type="protein sequence ID" value="KAF0755214.1"/>
    <property type="molecule type" value="Genomic_DNA"/>
</dbReference>
<evidence type="ECO:0000313" key="1">
    <source>
        <dbReference type="EMBL" id="KAF0755214.1"/>
    </source>
</evidence>
<reference evidence="1 2" key="1">
    <citation type="submission" date="2019-08" db="EMBL/GenBank/DDBJ databases">
        <title>Whole genome of Aphis craccivora.</title>
        <authorList>
            <person name="Voronova N.V."/>
            <person name="Shulinski R.S."/>
            <person name="Bandarenka Y.V."/>
            <person name="Zhorov D.G."/>
            <person name="Warner D."/>
        </authorList>
    </citation>
    <scope>NUCLEOTIDE SEQUENCE [LARGE SCALE GENOMIC DNA]</scope>
    <source>
        <strain evidence="1">180601</strain>
        <tissue evidence="1">Whole Body</tissue>
    </source>
</reference>
<evidence type="ECO:0000313" key="2">
    <source>
        <dbReference type="Proteomes" id="UP000478052"/>
    </source>
</evidence>
<protein>
    <submittedName>
        <fullName evidence="1">Uncharacterized protein</fullName>
    </submittedName>
</protein>
<dbReference type="Proteomes" id="UP000478052">
    <property type="component" value="Unassembled WGS sequence"/>
</dbReference>